<accession>A0A0L6UE21</accession>
<name>A0A0L6UE21_9BASI</name>
<keyword evidence="1" id="KW-0812">Transmembrane</keyword>
<organism evidence="2 3">
    <name type="scientific">Puccinia sorghi</name>
    <dbReference type="NCBI Taxonomy" id="27349"/>
    <lineage>
        <taxon>Eukaryota</taxon>
        <taxon>Fungi</taxon>
        <taxon>Dikarya</taxon>
        <taxon>Basidiomycota</taxon>
        <taxon>Pucciniomycotina</taxon>
        <taxon>Pucciniomycetes</taxon>
        <taxon>Pucciniales</taxon>
        <taxon>Pucciniaceae</taxon>
        <taxon>Puccinia</taxon>
    </lineage>
</organism>
<dbReference type="EMBL" id="LAVV01012305">
    <property type="protein sequence ID" value="KNZ46814.1"/>
    <property type="molecule type" value="Genomic_DNA"/>
</dbReference>
<evidence type="ECO:0000313" key="3">
    <source>
        <dbReference type="Proteomes" id="UP000037035"/>
    </source>
</evidence>
<evidence type="ECO:0000313" key="2">
    <source>
        <dbReference type="EMBL" id="KNZ46814.1"/>
    </source>
</evidence>
<keyword evidence="3" id="KW-1185">Reference proteome</keyword>
<reference evidence="2 3" key="1">
    <citation type="submission" date="2015-08" db="EMBL/GenBank/DDBJ databases">
        <title>Next Generation Sequencing and Analysis of the Genome of Puccinia sorghi L Schw, the Causal Agent of Maize Common Rust.</title>
        <authorList>
            <person name="Rochi L."/>
            <person name="Burguener G."/>
            <person name="Darino M."/>
            <person name="Turjanski A."/>
            <person name="Kreff E."/>
            <person name="Dieguez M.J."/>
            <person name="Sacco F."/>
        </authorList>
    </citation>
    <scope>NUCLEOTIDE SEQUENCE [LARGE SCALE GENOMIC DNA]</scope>
    <source>
        <strain evidence="2 3">RO10H11247</strain>
    </source>
</reference>
<keyword evidence="1" id="KW-1133">Transmembrane helix</keyword>
<dbReference type="AlphaFoldDB" id="A0A0L6UE21"/>
<feature type="transmembrane region" description="Helical" evidence="1">
    <location>
        <begin position="775"/>
        <end position="798"/>
    </location>
</feature>
<dbReference type="Proteomes" id="UP000037035">
    <property type="component" value="Unassembled WGS sequence"/>
</dbReference>
<evidence type="ECO:0000256" key="1">
    <source>
        <dbReference type="SAM" id="Phobius"/>
    </source>
</evidence>
<protein>
    <submittedName>
        <fullName evidence="2">Uncharacterized protein</fullName>
    </submittedName>
</protein>
<comment type="caution">
    <text evidence="2">The sequence shown here is derived from an EMBL/GenBank/DDBJ whole genome shotgun (WGS) entry which is preliminary data.</text>
</comment>
<keyword evidence="1" id="KW-0472">Membrane</keyword>
<gene>
    <name evidence="2" type="ORF">VP01_692g1</name>
</gene>
<dbReference type="VEuPathDB" id="FungiDB:VP01_692g1"/>
<sequence>MFCQFSSVAVLASMFVKKKHILFISTDCAPALTRPLIICFEPRYMRKRWHVSVNTCDHEPADDSTLRYRRHGCRNRISEEKNSLTATMTLTWSPLIFRITSSKQTHRGTPWKALMRSSGSCIASMQLTKMKNWLVKLKTWSVQVSFLPLPQTSNVKFGHINIRTTSSLQELSNHFSLPLKASPSTKNSHSNHLLWILAQISTTMDSNTECSYDQAVPLTEVQIVKRPGGAPDFCFFSAPATSIIYLSVHLPEYWTFISRDIRNNAGKIQQVGSRVLVTYVCFANAPSQSKEEWIASRGLGLQAVDDHILFIWVGYQEDLISGVSSERSNLGFFFLKIKSSIVLCPLPRQKAFARSSDEASQRYPHHGMKKYHLQFGIRHMKIGKCPFDTSYAWICVDLLRPVNSESAQRIIHHHLAPCRRLPPLASQIFIYSFFLSPSHLVRLLCGWEAKHKLSTPIIHITTLADELELDLIASCLRTSFRLIHSGQVPGVCSINFRLNSDNGTGSGDSLRATIMFLYCQVAKIYLPICVLKPSREHSSFAPLHRIFPYAYPFQLKTAQHRADVLRFQAERDSGAEGARITHQQRLPIHAVTHQACSLTWRSLLPTINTSTQPAKKILFYLRPFLLSTHTLRAGGVVHPLSQIGYFVSPLSLTPLIAELRCSLSRFIPHSCSVPDFLIHLKTQRTIYTLLSQKPISSTDQPDIARPCFHSSYLRANDAYCDCQMPSHAWLKVLIYVKTTALKRKNSRIDYINYRDILSAPPVSLTALLSSYHLQIIIFLPFLSWIFQFILIHFTFISLEALIKSHIHSSSASRPLRTHSGTPDQLLCAKNHIRMLYRPLKCYTQRMSSQA</sequence>
<proteinExistence type="predicted"/>